<evidence type="ECO:0000313" key="7">
    <source>
        <dbReference type="Proteomes" id="UP000008561"/>
    </source>
</evidence>
<evidence type="ECO:0000256" key="2">
    <source>
        <dbReference type="ARBA" id="ARBA00029447"/>
    </source>
</evidence>
<evidence type="ECO:0000256" key="4">
    <source>
        <dbReference type="SAM" id="Phobius"/>
    </source>
</evidence>
<dbReference type="PANTHER" id="PTHR43531">
    <property type="entry name" value="PROTEIN ICFG"/>
    <property type="match status" value="1"/>
</dbReference>
<name>A8ZWP6_DESOH</name>
<sequence length="644" mass="72437">MNPNDILKQFKKYGAYGQLTSIGFFVLVFSFAYPLNRDRELLWFLIAFSLSAFIIIYVYFVYWINTKLFRLINTITEKGVLEKLAHNFRITGNRIFSIQIGALVMIYVPVISFMYFYLGYKNLYYHFYVFFISLFIILFLGYFTRNLYYFRTYPIGRFGIPVPVQRLRSKVVSLVLPIILLVNVVISIIVYNLYLPVIKAEIDDNVFMFIKYEATALASLEDMRGYAPAYCAKEGCTLLVTEKNGDIVYAYPDKGMTGKNISTVVERSERHGYFKESTLESLTSSRGRETQKFEGILESEVSVYYAAQLPGGDRQMLAVFPEHILYNNIYRSIFFVTLSLFLLNLTLWVIINRRLRVVSRAIDNVMPAITKATKGDLTQTITVVKSRDVLEDFARQFSAHINNIKEFMIDVIKSAEVLSSASIDVNRTAQLIKSGADEQALSAEKITAALEEIREAVARNSENAKNTDEIAKMSAVSAEAGGASVEKTVASMKEITDKTVLIKDISYKTNLLALNAAIEAARAGEYGRGFAVVAGEVRKLAEKSASVSKEISELSQSALGVSEESGVLLKELVPKSRETAELVREIFKMSVDQSTGVAQIGTDMELLKEIAQRNADVSGEMASISDTFKDQAAILKERITRYKV</sequence>
<dbReference type="HOGENOM" id="CLU_424978_0_0_7"/>
<evidence type="ECO:0000256" key="1">
    <source>
        <dbReference type="ARBA" id="ARBA00022500"/>
    </source>
</evidence>
<dbReference type="STRING" id="96561.Dole_2574"/>
<keyword evidence="1" id="KW-0145">Chemotaxis</keyword>
<gene>
    <name evidence="6" type="ordered locus">Dole_2574</name>
</gene>
<organism evidence="6 7">
    <name type="scientific">Desulfosudis oleivorans (strain DSM 6200 / JCM 39069 / Hxd3)</name>
    <name type="common">Desulfococcus oleovorans</name>
    <dbReference type="NCBI Taxonomy" id="96561"/>
    <lineage>
        <taxon>Bacteria</taxon>
        <taxon>Pseudomonadati</taxon>
        <taxon>Thermodesulfobacteriota</taxon>
        <taxon>Desulfobacteria</taxon>
        <taxon>Desulfobacterales</taxon>
        <taxon>Desulfosudaceae</taxon>
        <taxon>Desulfosudis</taxon>
    </lineage>
</organism>
<comment type="similarity">
    <text evidence="2">Belongs to the methyl-accepting chemotaxis (MCP) protein family.</text>
</comment>
<dbReference type="EMBL" id="CP000859">
    <property type="protein sequence ID" value="ABW68377.1"/>
    <property type="molecule type" value="Genomic_DNA"/>
</dbReference>
<reference evidence="6 7" key="1">
    <citation type="submission" date="2007-10" db="EMBL/GenBank/DDBJ databases">
        <title>Complete sequence of Desulfococcus oleovorans Hxd3.</title>
        <authorList>
            <consortium name="US DOE Joint Genome Institute"/>
            <person name="Copeland A."/>
            <person name="Lucas S."/>
            <person name="Lapidus A."/>
            <person name="Barry K."/>
            <person name="Glavina del Rio T."/>
            <person name="Dalin E."/>
            <person name="Tice H."/>
            <person name="Pitluck S."/>
            <person name="Kiss H."/>
            <person name="Brettin T."/>
            <person name="Bruce D."/>
            <person name="Detter J.C."/>
            <person name="Han C."/>
            <person name="Schmutz J."/>
            <person name="Larimer F."/>
            <person name="Land M."/>
            <person name="Hauser L."/>
            <person name="Kyrpides N."/>
            <person name="Kim E."/>
            <person name="Wawrik B."/>
            <person name="Richardson P."/>
        </authorList>
    </citation>
    <scope>NUCLEOTIDE SEQUENCE [LARGE SCALE GENOMIC DNA]</scope>
    <source>
        <strain evidence="7">DSM 6200 / JCM 39069 / Hxd3</strain>
    </source>
</reference>
<proteinExistence type="inferred from homology"/>
<accession>A8ZWP6</accession>
<keyword evidence="7" id="KW-1185">Reference proteome</keyword>
<dbReference type="eggNOG" id="COG0840">
    <property type="taxonomic scope" value="Bacteria"/>
</dbReference>
<dbReference type="SMART" id="SM00283">
    <property type="entry name" value="MA"/>
    <property type="match status" value="1"/>
</dbReference>
<dbReference type="PROSITE" id="PS50111">
    <property type="entry name" value="CHEMOTAXIS_TRANSDUC_2"/>
    <property type="match status" value="1"/>
</dbReference>
<dbReference type="GO" id="GO:0007165">
    <property type="term" value="P:signal transduction"/>
    <property type="evidence" value="ECO:0007669"/>
    <property type="project" value="UniProtKB-KW"/>
</dbReference>
<feature type="transmembrane region" description="Helical" evidence="4">
    <location>
        <begin position="15"/>
        <end position="35"/>
    </location>
</feature>
<feature type="transmembrane region" description="Helical" evidence="4">
    <location>
        <begin position="95"/>
        <end position="117"/>
    </location>
</feature>
<feature type="transmembrane region" description="Helical" evidence="4">
    <location>
        <begin position="41"/>
        <end position="64"/>
    </location>
</feature>
<evidence type="ECO:0000259" key="5">
    <source>
        <dbReference type="PROSITE" id="PS50111"/>
    </source>
</evidence>
<evidence type="ECO:0000313" key="6">
    <source>
        <dbReference type="EMBL" id="ABW68377.1"/>
    </source>
</evidence>
<feature type="transmembrane region" description="Helical" evidence="4">
    <location>
        <begin position="123"/>
        <end position="143"/>
    </location>
</feature>
<dbReference type="Proteomes" id="UP000008561">
    <property type="component" value="Chromosome"/>
</dbReference>
<dbReference type="InterPro" id="IPR004089">
    <property type="entry name" value="MCPsignal_dom"/>
</dbReference>
<feature type="domain" description="Methyl-accepting transducer" evidence="5">
    <location>
        <begin position="414"/>
        <end position="629"/>
    </location>
</feature>
<dbReference type="Pfam" id="PF00015">
    <property type="entry name" value="MCPsignal"/>
    <property type="match status" value="1"/>
</dbReference>
<protein>
    <submittedName>
        <fullName evidence="6">Methyl-accepting chemotaxis sensory transducer</fullName>
    </submittedName>
</protein>
<keyword evidence="4" id="KW-0812">Transmembrane</keyword>
<dbReference type="KEGG" id="dol:Dole_2574"/>
<dbReference type="GO" id="GO:0004888">
    <property type="term" value="F:transmembrane signaling receptor activity"/>
    <property type="evidence" value="ECO:0007669"/>
    <property type="project" value="TreeGrafter"/>
</dbReference>
<dbReference type="PANTHER" id="PTHR43531:SF11">
    <property type="entry name" value="METHYL-ACCEPTING CHEMOTAXIS PROTEIN 3"/>
    <property type="match status" value="1"/>
</dbReference>
<dbReference type="AlphaFoldDB" id="A8ZWP6"/>
<feature type="transmembrane region" description="Helical" evidence="4">
    <location>
        <begin position="329"/>
        <end position="351"/>
    </location>
</feature>
<dbReference type="GO" id="GO:0006935">
    <property type="term" value="P:chemotaxis"/>
    <property type="evidence" value="ECO:0007669"/>
    <property type="project" value="UniProtKB-KW"/>
</dbReference>
<dbReference type="Gene3D" id="1.10.287.950">
    <property type="entry name" value="Methyl-accepting chemotaxis protein"/>
    <property type="match status" value="1"/>
</dbReference>
<dbReference type="InterPro" id="IPR051310">
    <property type="entry name" value="MCP_chemotaxis"/>
</dbReference>
<dbReference type="GO" id="GO:0005886">
    <property type="term" value="C:plasma membrane"/>
    <property type="evidence" value="ECO:0007669"/>
    <property type="project" value="TreeGrafter"/>
</dbReference>
<dbReference type="SUPFAM" id="SSF58104">
    <property type="entry name" value="Methyl-accepting chemotaxis protein (MCP) signaling domain"/>
    <property type="match status" value="1"/>
</dbReference>
<feature type="transmembrane region" description="Helical" evidence="4">
    <location>
        <begin position="171"/>
        <end position="194"/>
    </location>
</feature>
<keyword evidence="4" id="KW-1133">Transmembrane helix</keyword>
<keyword evidence="3" id="KW-0807">Transducer</keyword>
<evidence type="ECO:0000256" key="3">
    <source>
        <dbReference type="PROSITE-ProRule" id="PRU00284"/>
    </source>
</evidence>
<dbReference type="CDD" id="cd11386">
    <property type="entry name" value="MCP_signal"/>
    <property type="match status" value="1"/>
</dbReference>
<keyword evidence="4" id="KW-0472">Membrane</keyword>